<accession>A0AAN8PVX0</accession>
<evidence type="ECO:0000256" key="1">
    <source>
        <dbReference type="SAM" id="Phobius"/>
    </source>
</evidence>
<reference evidence="3 4" key="1">
    <citation type="submission" date="2023-10" db="EMBL/GenBank/DDBJ databases">
        <title>Genomes of two closely related lineages of the louse Polyplax serrata with different host specificities.</title>
        <authorList>
            <person name="Martinu J."/>
            <person name="Tarabai H."/>
            <person name="Stefka J."/>
            <person name="Hypsa V."/>
        </authorList>
    </citation>
    <scope>NUCLEOTIDE SEQUENCE [LARGE SCALE GENOMIC DNA]</scope>
    <source>
        <strain evidence="3">HR10_N</strain>
    </source>
</reference>
<keyword evidence="1" id="KW-1133">Transmembrane helix</keyword>
<dbReference type="PANTHER" id="PTHR23252">
    <property type="entry name" value="INTIMAL THICKNESS RECEPTOR-RELATED"/>
    <property type="match status" value="1"/>
</dbReference>
<dbReference type="InterPro" id="IPR019336">
    <property type="entry name" value="GPR180/TMEM145_TM"/>
</dbReference>
<feature type="transmembrane region" description="Helical" evidence="1">
    <location>
        <begin position="207"/>
        <end position="224"/>
    </location>
</feature>
<dbReference type="EMBL" id="JAWJWE010000038">
    <property type="protein sequence ID" value="KAK6623249.1"/>
    <property type="molecule type" value="Genomic_DNA"/>
</dbReference>
<evidence type="ECO:0000313" key="3">
    <source>
        <dbReference type="EMBL" id="KAK6623249.1"/>
    </source>
</evidence>
<dbReference type="Proteomes" id="UP001372834">
    <property type="component" value="Unassembled WGS sequence"/>
</dbReference>
<dbReference type="PANTHER" id="PTHR23252:SF43">
    <property type="entry name" value="INTIMAL THICKNESS RELATED RECEPTOR IRP DOMAIN-CONTAINING PROTEIN"/>
    <property type="match status" value="1"/>
</dbReference>
<comment type="caution">
    <text evidence="3">The sequence shown here is derived from an EMBL/GenBank/DDBJ whole genome shotgun (WGS) entry which is preliminary data.</text>
</comment>
<gene>
    <name evidence="3" type="ORF">RUM43_009101</name>
</gene>
<dbReference type="AlphaFoldDB" id="A0AAN8PVX0"/>
<organism evidence="3 4">
    <name type="scientific">Polyplax serrata</name>
    <name type="common">Common mouse louse</name>
    <dbReference type="NCBI Taxonomy" id="468196"/>
    <lineage>
        <taxon>Eukaryota</taxon>
        <taxon>Metazoa</taxon>
        <taxon>Ecdysozoa</taxon>
        <taxon>Arthropoda</taxon>
        <taxon>Hexapoda</taxon>
        <taxon>Insecta</taxon>
        <taxon>Pterygota</taxon>
        <taxon>Neoptera</taxon>
        <taxon>Paraneoptera</taxon>
        <taxon>Psocodea</taxon>
        <taxon>Troctomorpha</taxon>
        <taxon>Phthiraptera</taxon>
        <taxon>Anoplura</taxon>
        <taxon>Polyplacidae</taxon>
        <taxon>Polyplax</taxon>
    </lineage>
</organism>
<keyword evidence="1" id="KW-0472">Membrane</keyword>
<name>A0AAN8PVX0_POLSC</name>
<dbReference type="InterPro" id="IPR047831">
    <property type="entry name" value="GPR180/TMEM145"/>
</dbReference>
<feature type="transmembrane region" description="Helical" evidence="1">
    <location>
        <begin position="236"/>
        <end position="256"/>
    </location>
</feature>
<keyword evidence="1" id="KW-0812">Transmembrane</keyword>
<feature type="transmembrane region" description="Helical" evidence="1">
    <location>
        <begin position="344"/>
        <end position="362"/>
    </location>
</feature>
<dbReference type="Pfam" id="PF10192">
    <property type="entry name" value="GPR180-TMEM145_TM"/>
    <property type="match status" value="1"/>
</dbReference>
<dbReference type="GO" id="GO:0007186">
    <property type="term" value="P:G protein-coupled receptor signaling pathway"/>
    <property type="evidence" value="ECO:0007669"/>
    <property type="project" value="InterPro"/>
</dbReference>
<sequence length="485" mass="56422">MSSVRPFTEGSHISGSWNTSNFFKFLVKFGFQKTVRHNQKESLGYIFGNITSRSHTNTTITLTVLDRGYFLEYYGNRTIEDKDLACSRMFSKISTTAFDSVCYNQGEDFLRKVPCPAGQLCPDEDVPWNVVKGYQFTYAVQDLRQPRFWYVSLAACYRDAKTCKWHHLKEEMNLEYDIWLVNGNPNVSSYNPLVYQFSFDRQNTLEMYLAFFLWYTVLVPVQVYASTRQSHPVTRLFTASLLLEFLAFCFILIHVLKFALDGVGLSKLAVAGDILDILSRTTFMLLLLLLAKGWAVTRIELTWKPLVFSIWFIYGVVHILLYVWNMTEVDIIEDIDEYQTWPGWLILTLRTSIMIWFLFELRNTMTYEHNTQKLNFFLHFGASSLVWFIYLPIVALIALHISSLWRFKFLLGITYSADCLAYSVMTHLLWPARSEQYFLLADEINTFGDELDEFNEAPHEIHTNAVTLRQHGTNGNLSNFAKIKT</sequence>
<evidence type="ECO:0000259" key="2">
    <source>
        <dbReference type="Pfam" id="PF10192"/>
    </source>
</evidence>
<feature type="transmembrane region" description="Helical" evidence="1">
    <location>
        <begin position="303"/>
        <end position="324"/>
    </location>
</feature>
<protein>
    <recommendedName>
        <fullName evidence="2">GPR180/TMEM145 transmembrane domain-containing protein</fullName>
    </recommendedName>
</protein>
<evidence type="ECO:0000313" key="4">
    <source>
        <dbReference type="Proteomes" id="UP001372834"/>
    </source>
</evidence>
<feature type="domain" description="GPR180/TMEM145 transmembrane" evidence="2">
    <location>
        <begin position="211"/>
        <end position="425"/>
    </location>
</feature>
<proteinExistence type="predicted"/>
<dbReference type="GO" id="GO:0019236">
    <property type="term" value="P:response to pheromone"/>
    <property type="evidence" value="ECO:0007669"/>
    <property type="project" value="InterPro"/>
</dbReference>
<feature type="transmembrane region" description="Helical" evidence="1">
    <location>
        <begin position="268"/>
        <end position="291"/>
    </location>
</feature>
<feature type="transmembrane region" description="Helical" evidence="1">
    <location>
        <begin position="374"/>
        <end position="401"/>
    </location>
</feature>